<keyword evidence="2" id="KW-0808">Transferase</keyword>
<comment type="cofactor">
    <cofactor evidence="1 4">
        <name>pyridoxal 5'-phosphate</name>
        <dbReference type="ChEBI" id="CHEBI:597326"/>
    </cofactor>
</comment>
<dbReference type="AlphaFoldDB" id="A0A9Y1BKV3"/>
<evidence type="ECO:0000256" key="2">
    <source>
        <dbReference type="ARBA" id="ARBA00022679"/>
    </source>
</evidence>
<dbReference type="InterPro" id="IPR001917">
    <property type="entry name" value="Aminotrans_II_pyridoxalP_BS"/>
</dbReference>
<organism evidence="6">
    <name type="scientific">Candidatus Heimdallarchaeum aukensis</name>
    <dbReference type="NCBI Taxonomy" id="2876573"/>
    <lineage>
        <taxon>Archaea</taxon>
        <taxon>Promethearchaeati</taxon>
        <taxon>Candidatus Heimdallarchaeota</taxon>
        <taxon>Candidatus Heimdallarchaeia (ex Rinke et al. 2021) (nom. nud.)</taxon>
        <taxon>Candidatus Heimdallarchaeales</taxon>
        <taxon>Candidatus Heimdallarchaeaceae</taxon>
        <taxon>Candidatus Heimdallarchaeum</taxon>
    </lineage>
</organism>
<evidence type="ECO:0000256" key="4">
    <source>
        <dbReference type="RuleBase" id="RU003693"/>
    </source>
</evidence>
<dbReference type="Proteomes" id="UP001201020">
    <property type="component" value="Chromosome"/>
</dbReference>
<gene>
    <name evidence="6" type="ORF">K9W45_00150</name>
</gene>
<dbReference type="PANTHER" id="PTHR13693:SF3">
    <property type="entry name" value="LD36009P"/>
    <property type="match status" value="1"/>
</dbReference>
<accession>A0A9Y1BKV3</accession>
<dbReference type="EMBL" id="CP084166">
    <property type="protein sequence ID" value="UJG40884.1"/>
    <property type="molecule type" value="Genomic_DNA"/>
</dbReference>
<sequence length="411" mass="45290">MVKRNPTQFLVDEYKKIQAEGREWVHRKLETPSVPEVVVDGKKLLMLCSNNYLNLSNHPHLKKRAIEAIEQLGVGSGSVRAIAGNMAIHEEWEQKHAEFKEQEAAVVFMSGFIANEGAIPPLVRKDDFIISDELNHGSIIDGVRLTKTQRSIYKHCDMGDLEKRLQEADKADPNGEKRILVLTDGVFSMDGDMAPLDEIQKLCEEYGAMIYVDDAHGDGVLGRDKKGKGIVDHFGLQGKVHVELNTYSKAMGVVGGAITGSKDLAMYLKNTARSYLLSGSQPPSVAGAAIGALEVLDPKSKYFEPVVAKLLDNCDYFKKEIVNIGFNHEITAAAAKCPTAIVPVICGENDVARKMSDRLIEEGIFALPIVFPMVPRGTARIRVMMNAGLTKEQLDLALGKFEDIGRELKIF</sequence>
<dbReference type="PANTHER" id="PTHR13693">
    <property type="entry name" value="CLASS II AMINOTRANSFERASE/8-AMINO-7-OXONONANOATE SYNTHASE"/>
    <property type="match status" value="1"/>
</dbReference>
<evidence type="ECO:0000256" key="3">
    <source>
        <dbReference type="ARBA" id="ARBA00022898"/>
    </source>
</evidence>
<comment type="similarity">
    <text evidence="4">Belongs to the class-II pyridoxal-phosphate-dependent aminotransferase family.</text>
</comment>
<dbReference type="InterPro" id="IPR004839">
    <property type="entry name" value="Aminotransferase_I/II_large"/>
</dbReference>
<dbReference type="Gene3D" id="3.40.640.10">
    <property type="entry name" value="Type I PLP-dependent aspartate aminotransferase-like (Major domain)"/>
    <property type="match status" value="1"/>
</dbReference>
<keyword evidence="3 4" id="KW-0663">Pyridoxal phosphate</keyword>
<dbReference type="CDD" id="cd06454">
    <property type="entry name" value="KBL_like"/>
    <property type="match status" value="1"/>
</dbReference>
<dbReference type="GO" id="GO:0030170">
    <property type="term" value="F:pyridoxal phosphate binding"/>
    <property type="evidence" value="ECO:0007669"/>
    <property type="project" value="InterPro"/>
</dbReference>
<dbReference type="InterPro" id="IPR015422">
    <property type="entry name" value="PyrdxlP-dep_Trfase_small"/>
</dbReference>
<protein>
    <submittedName>
        <fullName evidence="6">Aminotransferase class I/II-fold pyridoxal phosphate-dependent enzyme</fullName>
    </submittedName>
</protein>
<name>A0A9Y1BKV3_9ARCH</name>
<dbReference type="InterPro" id="IPR015424">
    <property type="entry name" value="PyrdxlP-dep_Trfase"/>
</dbReference>
<dbReference type="SUPFAM" id="SSF53383">
    <property type="entry name" value="PLP-dependent transferases"/>
    <property type="match status" value="1"/>
</dbReference>
<dbReference type="InterPro" id="IPR015421">
    <property type="entry name" value="PyrdxlP-dep_Trfase_major"/>
</dbReference>
<evidence type="ECO:0000256" key="1">
    <source>
        <dbReference type="ARBA" id="ARBA00001933"/>
    </source>
</evidence>
<dbReference type="InterPro" id="IPR050087">
    <property type="entry name" value="AON_synthase_class-II"/>
</dbReference>
<reference evidence="6" key="1">
    <citation type="journal article" date="2022" name="Nat. Microbiol.">
        <title>Unique mobile elements and scalable gene flow at the prokaryote-eukaryote boundary revealed by circularized Asgard archaea genomes.</title>
        <authorList>
            <person name="Wu F."/>
            <person name="Speth D.R."/>
            <person name="Philosof A."/>
            <person name="Cremiere A."/>
            <person name="Narayanan A."/>
            <person name="Barco R.A."/>
            <person name="Connon S.A."/>
            <person name="Amend J.P."/>
            <person name="Antoshechkin I.A."/>
            <person name="Orphan V.J."/>
        </authorList>
    </citation>
    <scope>NUCLEOTIDE SEQUENCE</scope>
    <source>
        <strain evidence="6">PM71</strain>
    </source>
</reference>
<evidence type="ECO:0000313" key="6">
    <source>
        <dbReference type="EMBL" id="UJG40884.1"/>
    </source>
</evidence>
<dbReference type="PROSITE" id="PS00599">
    <property type="entry name" value="AA_TRANSFER_CLASS_2"/>
    <property type="match status" value="1"/>
</dbReference>
<dbReference type="GO" id="GO:0008483">
    <property type="term" value="F:transaminase activity"/>
    <property type="evidence" value="ECO:0007669"/>
    <property type="project" value="UniProtKB-KW"/>
</dbReference>
<keyword evidence="6" id="KW-0032">Aminotransferase</keyword>
<feature type="domain" description="Aminotransferase class I/classII large" evidence="5">
    <location>
        <begin position="43"/>
        <end position="400"/>
    </location>
</feature>
<dbReference type="Gene3D" id="3.90.1150.10">
    <property type="entry name" value="Aspartate Aminotransferase, domain 1"/>
    <property type="match status" value="1"/>
</dbReference>
<evidence type="ECO:0000259" key="5">
    <source>
        <dbReference type="Pfam" id="PF00155"/>
    </source>
</evidence>
<proteinExistence type="inferred from homology"/>
<dbReference type="Pfam" id="PF00155">
    <property type="entry name" value="Aminotran_1_2"/>
    <property type="match status" value="1"/>
</dbReference>